<dbReference type="RefSeq" id="WP_114642455.1">
    <property type="nucleotide sequence ID" value="NZ_JAACIO010000014.1"/>
</dbReference>
<gene>
    <name evidence="1" type="ORF">DYH56_08710</name>
</gene>
<reference evidence="1 2" key="1">
    <citation type="submission" date="2018-08" db="EMBL/GenBank/DDBJ databases">
        <title>Draft genome sequence of Psychrilyobacter sp. strain SD5 isolated from Black Sea water.</title>
        <authorList>
            <person name="Yadav S."/>
            <person name="Villanueva L."/>
            <person name="Damste J.S.S."/>
        </authorList>
    </citation>
    <scope>NUCLEOTIDE SEQUENCE [LARGE SCALE GENOMIC DNA]</scope>
    <source>
        <strain evidence="1 2">SD5</strain>
    </source>
</reference>
<dbReference type="EMBL" id="QUAJ01000013">
    <property type="protein sequence ID" value="REI41099.1"/>
    <property type="molecule type" value="Genomic_DNA"/>
</dbReference>
<name>A0ABX9KH98_9FUSO</name>
<proteinExistence type="predicted"/>
<dbReference type="Proteomes" id="UP000263486">
    <property type="component" value="Unassembled WGS sequence"/>
</dbReference>
<accession>A0ABX9KH98</accession>
<evidence type="ECO:0000313" key="1">
    <source>
        <dbReference type="EMBL" id="REI41099.1"/>
    </source>
</evidence>
<protein>
    <submittedName>
        <fullName evidence="1">Uncharacterized protein</fullName>
    </submittedName>
</protein>
<organism evidence="1 2">
    <name type="scientific">Psychrilyobacter piezotolerans</name>
    <dbReference type="NCBI Taxonomy" id="2293438"/>
    <lineage>
        <taxon>Bacteria</taxon>
        <taxon>Fusobacteriati</taxon>
        <taxon>Fusobacteriota</taxon>
        <taxon>Fusobacteriia</taxon>
        <taxon>Fusobacteriales</taxon>
        <taxon>Fusobacteriaceae</taxon>
        <taxon>Psychrilyobacter</taxon>
    </lineage>
</organism>
<sequence length="121" mass="14447">MNKKIIFTFMLFTLICSTSYGSLNKISFTDGLNTLNLEYTINIGPSEAIIEFYIPTILDYYHWNRYNKFRFDKDVFNLILKCGLYNTDKNIDIIVRSKFFPLNNKILYSKKYNFEHQKNIP</sequence>
<evidence type="ECO:0000313" key="2">
    <source>
        <dbReference type="Proteomes" id="UP000263486"/>
    </source>
</evidence>
<keyword evidence="2" id="KW-1185">Reference proteome</keyword>
<comment type="caution">
    <text evidence="1">The sequence shown here is derived from an EMBL/GenBank/DDBJ whole genome shotgun (WGS) entry which is preliminary data.</text>
</comment>